<evidence type="ECO:0008006" key="4">
    <source>
        <dbReference type="Google" id="ProtNLM"/>
    </source>
</evidence>
<dbReference type="AlphaFoldDB" id="A0A7G9WBQ4"/>
<keyword evidence="3" id="KW-1185">Reference proteome</keyword>
<reference evidence="2 3" key="1">
    <citation type="submission" date="2020-07" db="EMBL/GenBank/DDBJ databases">
        <title>Alkalicella. sp. LB2 genome.</title>
        <authorList>
            <person name="Postec A."/>
            <person name="Quemeneur M."/>
        </authorList>
    </citation>
    <scope>NUCLEOTIDE SEQUENCE [LARGE SCALE GENOMIC DNA]</scope>
    <source>
        <strain evidence="2 3">LB2</strain>
    </source>
</reference>
<organism evidence="2 3">
    <name type="scientific">Alkalicella caledoniensis</name>
    <dbReference type="NCBI Taxonomy" id="2731377"/>
    <lineage>
        <taxon>Bacteria</taxon>
        <taxon>Bacillati</taxon>
        <taxon>Bacillota</taxon>
        <taxon>Clostridia</taxon>
        <taxon>Eubacteriales</taxon>
        <taxon>Proteinivoracaceae</taxon>
        <taxon>Alkalicella</taxon>
    </lineage>
</organism>
<name>A0A7G9WBQ4_ALKCA</name>
<keyword evidence="1" id="KW-0472">Membrane</keyword>
<feature type="transmembrane region" description="Helical" evidence="1">
    <location>
        <begin position="12"/>
        <end position="34"/>
    </location>
</feature>
<evidence type="ECO:0000256" key="1">
    <source>
        <dbReference type="SAM" id="Phobius"/>
    </source>
</evidence>
<dbReference type="Proteomes" id="UP000516160">
    <property type="component" value="Chromosome"/>
</dbReference>
<evidence type="ECO:0000313" key="2">
    <source>
        <dbReference type="EMBL" id="QNO16116.1"/>
    </source>
</evidence>
<keyword evidence="1" id="KW-0812">Transmembrane</keyword>
<accession>A0A7G9WBQ4</accession>
<dbReference type="KEGG" id="acae:HYG86_15740"/>
<keyword evidence="1" id="KW-1133">Transmembrane helix</keyword>
<dbReference type="EMBL" id="CP058559">
    <property type="protein sequence ID" value="QNO16116.1"/>
    <property type="molecule type" value="Genomic_DNA"/>
</dbReference>
<gene>
    <name evidence="2" type="ORF">HYG86_15740</name>
</gene>
<proteinExistence type="predicted"/>
<protein>
    <recommendedName>
        <fullName evidence="4">Type 4 fimbrial biogenesis protein PilX N-terminal domain-containing protein</fullName>
    </recommendedName>
</protein>
<sequence length="186" mass="19992">MIKILNEEKGSGLILILIVMMLMTVLGTTALYSMGTEGKQATLHNYKTQAYYLARSGVEIGQQWLKNKEFNIAGVVYLSGDLGGNFVEASDSSKAVNITITESGNIYTIKATGQHNGQKEVVSLEIKNTSESSFPTGNNALYVSNSITFSGSTRILGSVATDFNSPTQIAFNSSGGQYISGDVYIY</sequence>
<evidence type="ECO:0000313" key="3">
    <source>
        <dbReference type="Proteomes" id="UP000516160"/>
    </source>
</evidence>
<dbReference type="RefSeq" id="WP_213166510.1">
    <property type="nucleotide sequence ID" value="NZ_CP058559.1"/>
</dbReference>